<gene>
    <name evidence="1" type="ORF">EV200_102696</name>
</gene>
<dbReference type="AlphaFoldDB" id="A0A4R2HIX5"/>
<sequence>MDSKESTYLFFYREKSKLDEHQLDLFQLGYKWSQLSLLSAPINLPNTEIYSFFFFLNELNLRM</sequence>
<organism evidence="1 2">
    <name type="scientific">Pedobacter psychrotolerans</name>
    <dbReference type="NCBI Taxonomy" id="1843235"/>
    <lineage>
        <taxon>Bacteria</taxon>
        <taxon>Pseudomonadati</taxon>
        <taxon>Bacteroidota</taxon>
        <taxon>Sphingobacteriia</taxon>
        <taxon>Sphingobacteriales</taxon>
        <taxon>Sphingobacteriaceae</taxon>
        <taxon>Pedobacter</taxon>
    </lineage>
</organism>
<evidence type="ECO:0000313" key="2">
    <source>
        <dbReference type="Proteomes" id="UP000295684"/>
    </source>
</evidence>
<proteinExistence type="predicted"/>
<comment type="caution">
    <text evidence="1">The sequence shown here is derived from an EMBL/GenBank/DDBJ whole genome shotgun (WGS) entry which is preliminary data.</text>
</comment>
<evidence type="ECO:0000313" key="1">
    <source>
        <dbReference type="EMBL" id="TCO29273.1"/>
    </source>
</evidence>
<name>A0A4R2HIX5_9SPHI</name>
<accession>A0A4R2HIX5</accession>
<dbReference type="EMBL" id="SLWO01000002">
    <property type="protein sequence ID" value="TCO29273.1"/>
    <property type="molecule type" value="Genomic_DNA"/>
</dbReference>
<dbReference type="Proteomes" id="UP000295684">
    <property type="component" value="Unassembled WGS sequence"/>
</dbReference>
<reference evidence="1 2" key="1">
    <citation type="submission" date="2019-03" db="EMBL/GenBank/DDBJ databases">
        <title>Genomic Encyclopedia of Type Strains, Phase IV (KMG-IV): sequencing the most valuable type-strain genomes for metagenomic binning, comparative biology and taxonomic classification.</title>
        <authorList>
            <person name="Goeker M."/>
        </authorList>
    </citation>
    <scope>NUCLEOTIDE SEQUENCE [LARGE SCALE GENOMIC DNA]</scope>
    <source>
        <strain evidence="1 2">DSM 103236</strain>
    </source>
</reference>
<protein>
    <submittedName>
        <fullName evidence="1">Uncharacterized protein</fullName>
    </submittedName>
</protein>